<protein>
    <recommendedName>
        <fullName evidence="9">Secretin/TonB short N-terminal domain-containing protein</fullName>
    </recommendedName>
</protein>
<comment type="caution">
    <text evidence="10">The sequence shown here is derived from an EMBL/GenBank/DDBJ whole genome shotgun (WGS) entry which is preliminary data.</text>
</comment>
<keyword evidence="6" id="KW-0998">Cell outer membrane</keyword>
<dbReference type="Pfam" id="PF07715">
    <property type="entry name" value="Plug"/>
    <property type="match status" value="1"/>
</dbReference>
<dbReference type="Proteomes" id="UP000259173">
    <property type="component" value="Unassembled WGS sequence"/>
</dbReference>
<organism evidence="10 11">
    <name type="scientific">Hyphomonas atlantica</name>
    <dbReference type="NCBI Taxonomy" id="1280948"/>
    <lineage>
        <taxon>Bacteria</taxon>
        <taxon>Pseudomonadati</taxon>
        <taxon>Pseudomonadota</taxon>
        <taxon>Alphaproteobacteria</taxon>
        <taxon>Hyphomonadales</taxon>
        <taxon>Hyphomonadaceae</taxon>
        <taxon>Hyphomonas</taxon>
    </lineage>
</organism>
<evidence type="ECO:0000256" key="4">
    <source>
        <dbReference type="ARBA" id="ARBA00023004"/>
    </source>
</evidence>
<evidence type="ECO:0000256" key="2">
    <source>
        <dbReference type="ARBA" id="ARBA00022448"/>
    </source>
</evidence>
<comment type="similarity">
    <text evidence="7">Belongs to the TonB-dependent receptor family.</text>
</comment>
<feature type="domain" description="Secretin/TonB short N-terminal" evidence="9">
    <location>
        <begin position="33"/>
        <end position="83"/>
    </location>
</feature>
<dbReference type="Gene3D" id="3.55.50.30">
    <property type="match status" value="1"/>
</dbReference>
<sequence length="992" mass="109226">MHANAQDNDAYDIAISAGPLQSALTSLSEQIELPILARSADLAELTVPQLEGKYSAEEALRKLLASSNLEFRKVGDGFAVVKSASAPRDSTKDIPAAKRPRDGTLRPPETDPAPLLNRPVIVTGYRSANSASLWDKRRARTIVDGLNQDTITMLPDLAVSDIARRIPGVSAIPEYGTATTRQIESRQSVVIRGLDANYIQTTIDDLPFATASEDNRAPNLSLVPPTAIRRVEALKVLTASDDPHGLTGRLNLKTASAFDFDEPRWAVRASLGKNSTSGNGLDDQGLNRRIDGLLTRTFGATDAIGLSAAASYERFYSTSFDERPGGQADTYLFYSPDPHEPTPVQYFTASNGYPAPGRNQLYLFESSQARGSGLLKLEYAPGSSTYFSLLGGAFWQEEEETRNEHLVVVDKDQRPLEQTASSGVWTNGTVESGYVYQPETTVTGLLAAHFNHQLSRQSSISIAGTVSRSDVDVTRNMSKFIRGATLGDTVRNDQFAYQVTASGVVLDFLEPDAINDPSTYTSSYVRARDQDIQQDLAHFTGRYRFEPDDHPIGLETGLSLTVQEREFDRTYFEGDVFDTTNCVAADIRDCPLATFSNFVEMTRFSTTDPDVDFLLVDDQTVRQAWLAQGMPLTVDRTANSLDTDYELFETLFGAYAKLTYQQGPVYAEAGVRYDLADAEIDLFLRDVRLDGETDSDQFVPATRASSYQDVLPSALIKIDATPDIQVRAAYSRTIGRPNVKDLTSKEEIGIPENGLVTIKRGNPDLTPLASDNFDLALDWYFDGGDSAISAAAFYKNVDDLIFLQTTRIDDYELDGENFSVSIVQPTNANSASLYGLELSATKDFSDMLPTPFDGLSLKGNLTWIGSELTFLDAQGDSRDTGGWVNQPEFIFNGQVAYESGPLGVNVAYNHVSEYLSNVLSDTGDLHDTYAQPRGVLDFQVRYDFNDHLTLIAEAENVTSEDIVFHRRFPFGDLLATRVERGRVLWLGFRLQN</sequence>
<keyword evidence="3" id="KW-0406">Ion transport</keyword>
<evidence type="ECO:0000313" key="10">
    <source>
        <dbReference type="EMBL" id="HAE95039.1"/>
    </source>
</evidence>
<keyword evidence="4" id="KW-0408">Iron</keyword>
<evidence type="ECO:0000256" key="1">
    <source>
        <dbReference type="ARBA" id="ARBA00004442"/>
    </source>
</evidence>
<dbReference type="GO" id="GO:0006826">
    <property type="term" value="P:iron ion transport"/>
    <property type="evidence" value="ECO:0007669"/>
    <property type="project" value="UniProtKB-KW"/>
</dbReference>
<evidence type="ECO:0000256" key="6">
    <source>
        <dbReference type="ARBA" id="ARBA00023237"/>
    </source>
</evidence>
<dbReference type="InterPro" id="IPR010104">
    <property type="entry name" value="TonB_rcpt_bac"/>
</dbReference>
<keyword evidence="5 7" id="KW-0472">Membrane</keyword>
<reference evidence="10 11" key="1">
    <citation type="journal article" date="2018" name="Nat. Biotechnol.">
        <title>A standardized bacterial taxonomy based on genome phylogeny substantially revises the tree of life.</title>
        <authorList>
            <person name="Parks D.H."/>
            <person name="Chuvochina M."/>
            <person name="Waite D.W."/>
            <person name="Rinke C."/>
            <person name="Skarshewski A."/>
            <person name="Chaumeil P.A."/>
            <person name="Hugenholtz P."/>
        </authorList>
    </citation>
    <scope>NUCLEOTIDE SEQUENCE [LARGE SCALE GENOMIC DNA]</scope>
    <source>
        <strain evidence="10">UBA8557</strain>
    </source>
</reference>
<comment type="subcellular location">
    <subcellularLocation>
        <location evidence="1 7">Cell outer membrane</location>
    </subcellularLocation>
</comment>
<dbReference type="GO" id="GO:0009279">
    <property type="term" value="C:cell outer membrane"/>
    <property type="evidence" value="ECO:0007669"/>
    <property type="project" value="UniProtKB-SubCell"/>
</dbReference>
<dbReference type="AlphaFoldDB" id="A0A3B9L3K4"/>
<dbReference type="InterPro" id="IPR037066">
    <property type="entry name" value="Plug_dom_sf"/>
</dbReference>
<dbReference type="NCBIfam" id="TIGR01782">
    <property type="entry name" value="TonB-Xanth-Caul"/>
    <property type="match status" value="1"/>
</dbReference>
<name>A0A3B9L3K4_9PROT</name>
<evidence type="ECO:0000256" key="3">
    <source>
        <dbReference type="ARBA" id="ARBA00022496"/>
    </source>
</evidence>
<dbReference type="PANTHER" id="PTHR40980:SF4">
    <property type="entry name" value="TONB-DEPENDENT RECEPTOR-LIKE BETA-BARREL DOMAIN-CONTAINING PROTEIN"/>
    <property type="match status" value="1"/>
</dbReference>
<dbReference type="Gene3D" id="2.170.130.10">
    <property type="entry name" value="TonB-dependent receptor, plug domain"/>
    <property type="match status" value="1"/>
</dbReference>
<evidence type="ECO:0000259" key="9">
    <source>
        <dbReference type="SMART" id="SM00965"/>
    </source>
</evidence>
<dbReference type="SUPFAM" id="SSF56935">
    <property type="entry name" value="Porins"/>
    <property type="match status" value="1"/>
</dbReference>
<dbReference type="Gene3D" id="2.40.170.20">
    <property type="entry name" value="TonB-dependent receptor, beta-barrel domain"/>
    <property type="match status" value="1"/>
</dbReference>
<keyword evidence="2" id="KW-0813">Transport</keyword>
<dbReference type="SMART" id="SM00965">
    <property type="entry name" value="STN"/>
    <property type="match status" value="1"/>
</dbReference>
<keyword evidence="7" id="KW-0798">TonB box</keyword>
<dbReference type="InterPro" id="IPR011662">
    <property type="entry name" value="Secretin/TonB_short_N"/>
</dbReference>
<evidence type="ECO:0000256" key="7">
    <source>
        <dbReference type="RuleBase" id="RU003357"/>
    </source>
</evidence>
<dbReference type="EMBL" id="DMBR01000327">
    <property type="protein sequence ID" value="HAE95039.1"/>
    <property type="molecule type" value="Genomic_DNA"/>
</dbReference>
<accession>A0A3B9L3K4</accession>
<proteinExistence type="inferred from homology"/>
<dbReference type="InterPro" id="IPR000531">
    <property type="entry name" value="Beta-barrel_TonB"/>
</dbReference>
<feature type="compositionally biased region" description="Basic and acidic residues" evidence="8">
    <location>
        <begin position="89"/>
        <end position="104"/>
    </location>
</feature>
<evidence type="ECO:0000256" key="8">
    <source>
        <dbReference type="SAM" id="MobiDB-lite"/>
    </source>
</evidence>
<dbReference type="InterPro" id="IPR012910">
    <property type="entry name" value="Plug_dom"/>
</dbReference>
<dbReference type="Pfam" id="PF00593">
    <property type="entry name" value="TonB_dep_Rec_b-barrel"/>
    <property type="match status" value="1"/>
</dbReference>
<feature type="region of interest" description="Disordered" evidence="8">
    <location>
        <begin position="89"/>
        <end position="116"/>
    </location>
</feature>
<evidence type="ECO:0000313" key="11">
    <source>
        <dbReference type="Proteomes" id="UP000259173"/>
    </source>
</evidence>
<evidence type="ECO:0000256" key="5">
    <source>
        <dbReference type="ARBA" id="ARBA00023136"/>
    </source>
</evidence>
<dbReference type="InterPro" id="IPR036942">
    <property type="entry name" value="Beta-barrel_TonB_sf"/>
</dbReference>
<dbReference type="PANTHER" id="PTHR40980">
    <property type="entry name" value="PLUG DOMAIN-CONTAINING PROTEIN"/>
    <property type="match status" value="1"/>
</dbReference>
<gene>
    <name evidence="10" type="ORF">DCG65_10785</name>
</gene>
<keyword evidence="3" id="KW-0410">Iron transport</keyword>